<proteinExistence type="predicted"/>
<evidence type="ECO:0000313" key="1">
    <source>
        <dbReference type="EMBL" id="SEP76989.1"/>
    </source>
</evidence>
<dbReference type="STRING" id="478744.SAMN05444359_102127"/>
<accession>A0A1H9AK04</accession>
<dbReference type="InParanoid" id="A0A1H9AK04"/>
<dbReference type="EMBL" id="FOFB01000002">
    <property type="protein sequence ID" value="SEP76989.1"/>
    <property type="molecule type" value="Genomic_DNA"/>
</dbReference>
<protein>
    <submittedName>
        <fullName evidence="1">Uncharacterized protein</fullName>
    </submittedName>
</protein>
<gene>
    <name evidence="1" type="ORF">SAMN05444359_102127</name>
</gene>
<dbReference type="RefSeq" id="WP_090165311.1">
    <property type="nucleotide sequence ID" value="NZ_FOFB01000002.1"/>
</dbReference>
<name>A0A1H9AK04_9BACT</name>
<dbReference type="AlphaFoldDB" id="A0A1H9AK04"/>
<evidence type="ECO:0000313" key="2">
    <source>
        <dbReference type="Proteomes" id="UP000199021"/>
    </source>
</evidence>
<dbReference type="Proteomes" id="UP000199021">
    <property type="component" value="Unassembled WGS sequence"/>
</dbReference>
<keyword evidence="2" id="KW-1185">Reference proteome</keyword>
<sequence length="60" mass="6542">MSNQLTPLSSTDIAKGLEVVELEQRLEMVHLTAVEAEASSRCDGNDVDIQVDVELSAIDR</sequence>
<reference evidence="2" key="1">
    <citation type="submission" date="2016-10" db="EMBL/GenBank/DDBJ databases">
        <authorList>
            <person name="Varghese N."/>
            <person name="Submissions S."/>
        </authorList>
    </citation>
    <scope>NUCLEOTIDE SEQUENCE [LARGE SCALE GENOMIC DNA]</scope>
    <source>
        <strain evidence="2">DSM 24740</strain>
    </source>
</reference>
<organism evidence="1 2">
    <name type="scientific">Neolewinella agarilytica</name>
    <dbReference type="NCBI Taxonomy" id="478744"/>
    <lineage>
        <taxon>Bacteria</taxon>
        <taxon>Pseudomonadati</taxon>
        <taxon>Bacteroidota</taxon>
        <taxon>Saprospiria</taxon>
        <taxon>Saprospirales</taxon>
        <taxon>Lewinellaceae</taxon>
        <taxon>Neolewinella</taxon>
    </lineage>
</organism>